<proteinExistence type="predicted"/>
<accession>A0A8T1WAQ9</accession>
<feature type="coiled-coil region" evidence="1">
    <location>
        <begin position="119"/>
        <end position="174"/>
    </location>
</feature>
<evidence type="ECO:0000256" key="1">
    <source>
        <dbReference type="SAM" id="Coils"/>
    </source>
</evidence>
<feature type="compositionally biased region" description="Polar residues" evidence="2">
    <location>
        <begin position="88"/>
        <end position="101"/>
    </location>
</feature>
<comment type="caution">
    <text evidence="3">The sequence shown here is derived from an EMBL/GenBank/DDBJ whole genome shotgun (WGS) entry which is preliminary data.</text>
</comment>
<dbReference type="PANTHER" id="PTHR35796:SF3">
    <property type="entry name" value="BHLH DOMAIN-CONTAINING PROTEIN"/>
    <property type="match status" value="1"/>
</dbReference>
<organism evidence="3 4">
    <name type="scientific">Phytophthora boehmeriae</name>
    <dbReference type="NCBI Taxonomy" id="109152"/>
    <lineage>
        <taxon>Eukaryota</taxon>
        <taxon>Sar</taxon>
        <taxon>Stramenopiles</taxon>
        <taxon>Oomycota</taxon>
        <taxon>Peronosporomycetes</taxon>
        <taxon>Peronosporales</taxon>
        <taxon>Peronosporaceae</taxon>
        <taxon>Phytophthora</taxon>
    </lineage>
</organism>
<sequence length="462" mass="51592">MKDAQSFDSVLSFLSDFDVNSCLDTESYDALPNTFEFLPSPRCLLPPGDDGTLIVDAQEVSSDTAQILADQTEDGGQALNEELSSTGSEIAMSSGTPQTAEKQAKHKPKKARISRKKEIDDLRETVRTLMAELKTLVNDNKLAPRQRLLWKGVAARQLERRQQSEQENVKLRDMLHIQIQEARNLKRVLKRRTKIEMMEEMLGVKRRKILQHTVPKDNPQVFASMLEDIDEIYVGVDAVFSEKGLNDLPCPGRRREAKRNNSIGTFLELTQRSMLPFGLRRTEKAVMKALSQIAFQNLKSVGAIAKKVHFHAYHVEELNNTMKLSFFAETPLPGKANMKGADIRSVVRKYVETDRVVFVCKSLMEPVLANMNKSSGFHTRTTLRVVVHEEKNGSSRKEGFSIVDSHFSATRNDEGLPSGVSIRSTTNLNLGALAWDEAISKLAHQVESLAIDEGGSALSSVP</sequence>
<evidence type="ECO:0000256" key="2">
    <source>
        <dbReference type="SAM" id="MobiDB-lite"/>
    </source>
</evidence>
<dbReference type="AlphaFoldDB" id="A0A8T1WAQ9"/>
<dbReference type="Proteomes" id="UP000693981">
    <property type="component" value="Unassembled WGS sequence"/>
</dbReference>
<feature type="region of interest" description="Disordered" evidence="2">
    <location>
        <begin position="88"/>
        <end position="115"/>
    </location>
</feature>
<dbReference type="OrthoDB" id="117324at2759"/>
<evidence type="ECO:0000313" key="4">
    <source>
        <dbReference type="Proteomes" id="UP000693981"/>
    </source>
</evidence>
<protein>
    <recommendedName>
        <fullName evidence="5">M96 mating-specific protein family</fullName>
    </recommendedName>
</protein>
<evidence type="ECO:0008006" key="5">
    <source>
        <dbReference type="Google" id="ProtNLM"/>
    </source>
</evidence>
<reference evidence="3" key="1">
    <citation type="submission" date="2021-02" db="EMBL/GenBank/DDBJ databases">
        <authorList>
            <person name="Palmer J.M."/>
        </authorList>
    </citation>
    <scope>NUCLEOTIDE SEQUENCE</scope>
    <source>
        <strain evidence="3">SCRP23</strain>
    </source>
</reference>
<keyword evidence="1" id="KW-0175">Coiled coil</keyword>
<keyword evidence="4" id="KW-1185">Reference proteome</keyword>
<name>A0A8T1WAQ9_9STRA</name>
<dbReference type="EMBL" id="JAGDFL010000412">
    <property type="protein sequence ID" value="KAG7389344.1"/>
    <property type="molecule type" value="Genomic_DNA"/>
</dbReference>
<dbReference type="PANTHER" id="PTHR35796">
    <property type="entry name" value="HYPOTHETICAL CYTOSOLIC PROTEIN"/>
    <property type="match status" value="1"/>
</dbReference>
<evidence type="ECO:0000313" key="3">
    <source>
        <dbReference type="EMBL" id="KAG7389344.1"/>
    </source>
</evidence>
<feature type="compositionally biased region" description="Basic residues" evidence="2">
    <location>
        <begin position="104"/>
        <end position="115"/>
    </location>
</feature>
<gene>
    <name evidence="3" type="ORF">PHYBOEH_007525</name>
</gene>